<dbReference type="Proteomes" id="UP001497392">
    <property type="component" value="Unassembled WGS sequence"/>
</dbReference>
<dbReference type="EMBL" id="CAXHTA020000015">
    <property type="protein sequence ID" value="CAL5226020.1"/>
    <property type="molecule type" value="Genomic_DNA"/>
</dbReference>
<evidence type="ECO:0000313" key="2">
    <source>
        <dbReference type="EMBL" id="CAL5226020.1"/>
    </source>
</evidence>
<reference evidence="2 3" key="1">
    <citation type="submission" date="2024-06" db="EMBL/GenBank/DDBJ databases">
        <authorList>
            <person name="Kraege A."/>
            <person name="Thomma B."/>
        </authorList>
    </citation>
    <scope>NUCLEOTIDE SEQUENCE [LARGE SCALE GENOMIC DNA]</scope>
</reference>
<organism evidence="2 3">
    <name type="scientific">Coccomyxa viridis</name>
    <dbReference type="NCBI Taxonomy" id="1274662"/>
    <lineage>
        <taxon>Eukaryota</taxon>
        <taxon>Viridiplantae</taxon>
        <taxon>Chlorophyta</taxon>
        <taxon>core chlorophytes</taxon>
        <taxon>Trebouxiophyceae</taxon>
        <taxon>Trebouxiophyceae incertae sedis</taxon>
        <taxon>Coccomyxaceae</taxon>
        <taxon>Coccomyxa</taxon>
    </lineage>
</organism>
<evidence type="ECO:0000313" key="3">
    <source>
        <dbReference type="Proteomes" id="UP001497392"/>
    </source>
</evidence>
<comment type="caution">
    <text evidence="2">The sequence shown here is derived from an EMBL/GenBank/DDBJ whole genome shotgun (WGS) entry which is preliminary data.</text>
</comment>
<keyword evidence="3" id="KW-1185">Reference proteome</keyword>
<proteinExistence type="predicted"/>
<accession>A0ABP1G3X1</accession>
<protein>
    <submittedName>
        <fullName evidence="2">G8826 protein</fullName>
    </submittedName>
</protein>
<name>A0ABP1G3X1_9CHLO</name>
<evidence type="ECO:0000256" key="1">
    <source>
        <dbReference type="SAM" id="MobiDB-lite"/>
    </source>
</evidence>
<feature type="region of interest" description="Disordered" evidence="1">
    <location>
        <begin position="102"/>
        <end position="153"/>
    </location>
</feature>
<gene>
    <name evidence="2" type="primary">g8826</name>
    <name evidence="2" type="ORF">VP750_LOCUS7926</name>
</gene>
<sequence>MASSEHLLRTFSAHATARAGASELSQSTDTQTAVEACCSTMGRPVGSAEQQLIERLESNWYSTAADVVSMSEAALPANGTASMQSLASSGLPQQLSLELNALPESGPGIKAEPKATRRRSATKAAQLLEAAQRQQQQQSSSVSDPQLNGSSRSVRTMEKGLAHQAHLHGLHTPAESIYSRGPMKPLRAAEELKSSFAAHLNGAHSQQQLETEQAFEAPQAMLESCGSKAQALLEQATDAGTVGAAVEQEAAEAATCAEALSIALSGNAEVPQTELGLPSLIQEIRNRRCPPMGRFKHGSSCAVKVTKHSRRAEYTIREEQMSADLKQDFEDFMLFCTKRQWQQQHEPIAPVTAKQYTLHLRRALGWLAAEREIPPEELRLKSLIPSSDRAGVHLAFDYSQFLLNERQVSPFTQGLAVRSILQAAKFLYSKESSSRPDEGEKSYNDLLIVR</sequence>
<feature type="compositionally biased region" description="Low complexity" evidence="1">
    <location>
        <begin position="122"/>
        <end position="147"/>
    </location>
</feature>